<dbReference type="InterPro" id="IPR036890">
    <property type="entry name" value="HATPase_C_sf"/>
</dbReference>
<dbReference type="EMBL" id="LCRX01000012">
    <property type="protein sequence ID" value="KKW41932.1"/>
    <property type="molecule type" value="Genomic_DNA"/>
</dbReference>
<gene>
    <name evidence="3" type="ORF">UY92_C0012G0011</name>
</gene>
<evidence type="ECO:0000313" key="3">
    <source>
        <dbReference type="EMBL" id="KKW41932.1"/>
    </source>
</evidence>
<evidence type="ECO:0000259" key="2">
    <source>
        <dbReference type="Pfam" id="PF14213"/>
    </source>
</evidence>
<sequence>MNENYPQISDFILEKSQTNQGDLVALVADRYNISRQRAHNYVTREVTKGNLIKVGKTRATRYFLASGNEIEFAIKIKPGLAEDKIWSKYVKPLLLKYPYNIQNIAAYGFTEIFNNAIDHSRGTSIYSNIKLEKGNLIITIMDNGVGIFKKIQEALQLESIRESILHLSKGKFTTDPSKHTGEGIFFTSRMLDRFSILSSDLFYSFQNQEWFLSPEKKENFGKGTCITMVLSPQSTKTPKEIFDQYADQEIGFWKTKVAVALSADPNDPHVSRSQAKRLLIGLEKFKSIILDFKNVESVGQAFVDEIFRVFQNEHPDITIQHVNANEDAESMIKRGLATKKEI</sequence>
<feature type="domain" description="DUF4325" evidence="2">
    <location>
        <begin position="274"/>
        <end position="327"/>
    </location>
</feature>
<reference evidence="3 4" key="1">
    <citation type="journal article" date="2015" name="Nature">
        <title>rRNA introns, odd ribosomes, and small enigmatic genomes across a large radiation of phyla.</title>
        <authorList>
            <person name="Brown C.T."/>
            <person name="Hug L.A."/>
            <person name="Thomas B.C."/>
            <person name="Sharon I."/>
            <person name="Castelle C.J."/>
            <person name="Singh A."/>
            <person name="Wilkins M.J."/>
            <person name="Williams K.H."/>
            <person name="Banfield J.F."/>
        </authorList>
    </citation>
    <scope>NUCLEOTIDE SEQUENCE [LARGE SCALE GENOMIC DNA]</scope>
</reference>
<dbReference type="Pfam" id="PF14213">
    <property type="entry name" value="DUF4325"/>
    <property type="match status" value="1"/>
</dbReference>
<feature type="domain" description="Histidine kinase/HSP90-like ATPase" evidence="1">
    <location>
        <begin position="109"/>
        <end position="231"/>
    </location>
</feature>
<name>A0A0G2AKY6_9BACT</name>
<comment type="caution">
    <text evidence="3">The sequence shown here is derived from an EMBL/GenBank/DDBJ whole genome shotgun (WGS) entry which is preliminary data.</text>
</comment>
<dbReference type="InterPro" id="IPR003594">
    <property type="entry name" value="HATPase_dom"/>
</dbReference>
<accession>A0A0G2AKY6</accession>
<dbReference type="Gene3D" id="3.30.565.10">
    <property type="entry name" value="Histidine kinase-like ATPase, C-terminal domain"/>
    <property type="match status" value="1"/>
</dbReference>
<evidence type="ECO:0008006" key="5">
    <source>
        <dbReference type="Google" id="ProtNLM"/>
    </source>
</evidence>
<dbReference type="InterPro" id="IPR025474">
    <property type="entry name" value="DUF4325"/>
</dbReference>
<dbReference type="STRING" id="1619044.UY92_C0012G0011"/>
<dbReference type="AlphaFoldDB" id="A0A0G2AKY6"/>
<evidence type="ECO:0000259" key="1">
    <source>
        <dbReference type="Pfam" id="PF02518"/>
    </source>
</evidence>
<dbReference type="SUPFAM" id="SSF55874">
    <property type="entry name" value="ATPase domain of HSP90 chaperone/DNA topoisomerase II/histidine kinase"/>
    <property type="match status" value="1"/>
</dbReference>
<dbReference type="Pfam" id="PF02518">
    <property type="entry name" value="HATPase_c"/>
    <property type="match status" value="1"/>
</dbReference>
<proteinExistence type="predicted"/>
<organism evidence="3 4">
    <name type="scientific">Candidatus Magasanikbacteria bacterium GW2011_GWA2_56_11</name>
    <dbReference type="NCBI Taxonomy" id="1619044"/>
    <lineage>
        <taxon>Bacteria</taxon>
        <taxon>Candidatus Magasanikiibacteriota</taxon>
    </lineage>
</organism>
<dbReference type="Proteomes" id="UP000033870">
    <property type="component" value="Unassembled WGS sequence"/>
</dbReference>
<protein>
    <recommendedName>
        <fullName evidence="5">DUF4325 domain-containing protein</fullName>
    </recommendedName>
</protein>
<evidence type="ECO:0000313" key="4">
    <source>
        <dbReference type="Proteomes" id="UP000033870"/>
    </source>
</evidence>